<accession>A0A653IH23</accession>
<keyword evidence="4" id="KW-0732">Signal</keyword>
<feature type="signal peptide" evidence="4">
    <location>
        <begin position="1"/>
        <end position="20"/>
    </location>
</feature>
<keyword evidence="2" id="KW-0255">Endonuclease</keyword>
<proteinExistence type="predicted"/>
<protein>
    <submittedName>
        <fullName evidence="6">Nuclease</fullName>
    </submittedName>
</protein>
<evidence type="ECO:0000256" key="1">
    <source>
        <dbReference type="ARBA" id="ARBA00022722"/>
    </source>
</evidence>
<organism evidence="6 7">
    <name type="scientific">Exiguobacterium oxidotolerans</name>
    <dbReference type="NCBI Taxonomy" id="223958"/>
    <lineage>
        <taxon>Bacteria</taxon>
        <taxon>Bacillati</taxon>
        <taxon>Bacillota</taxon>
        <taxon>Bacilli</taxon>
        <taxon>Bacillales</taxon>
        <taxon>Bacillales Family XII. Incertae Sedis</taxon>
        <taxon>Exiguobacterium</taxon>
    </lineage>
</organism>
<dbReference type="SMART" id="SM00318">
    <property type="entry name" value="SNc"/>
    <property type="match status" value="1"/>
</dbReference>
<sequence>MKFWMQALLLVGLMFSTSCALEEEPETEMKFGIAQPDDTKATQVTVERVVDGDTIKVRLPDGKIEDVRFLLIDTPETVNPEKPVQPFGPEASSFTKDLLPKGSEIVIERDHSKADRYGRLLAYVWIDGKMVNQELLRQGLARVAYVYEPDTRYVKTFEDIEQEAKAAKKGIWETKGYATNRGFDETVLTKESTSSAKGECEDIKGNINRQGNKIYHVRGGRSYADVKPEEMFCSEQEAKQTGFRRAAN</sequence>
<reference evidence="6 7" key="1">
    <citation type="submission" date="2019-10" db="EMBL/GenBank/DDBJ databases">
        <authorList>
            <person name="Karimi E."/>
        </authorList>
    </citation>
    <scope>NUCLEOTIDE SEQUENCE [LARGE SCALE GENOMIC DNA]</scope>
    <source>
        <strain evidence="6">Exiguobacterium sp. 9Y</strain>
    </source>
</reference>
<evidence type="ECO:0000256" key="2">
    <source>
        <dbReference type="ARBA" id="ARBA00022759"/>
    </source>
</evidence>
<keyword evidence="1" id="KW-0540">Nuclease</keyword>
<feature type="domain" description="TNase-like" evidence="5">
    <location>
        <begin position="40"/>
        <end position="174"/>
    </location>
</feature>
<dbReference type="PANTHER" id="PTHR12302">
    <property type="entry name" value="EBNA2 BINDING PROTEIN P100"/>
    <property type="match status" value="1"/>
</dbReference>
<gene>
    <name evidence="6" type="ORF">EXIGUO9Y_380098</name>
</gene>
<dbReference type="Proteomes" id="UP000439752">
    <property type="component" value="Unassembled WGS sequence"/>
</dbReference>
<dbReference type="InterPro" id="IPR016071">
    <property type="entry name" value="Staphylococal_nuclease_OB-fold"/>
</dbReference>
<dbReference type="PROSITE" id="PS01284">
    <property type="entry name" value="TNASE_2"/>
    <property type="match status" value="1"/>
</dbReference>
<dbReference type="GO" id="GO:0004519">
    <property type="term" value="F:endonuclease activity"/>
    <property type="evidence" value="ECO:0007669"/>
    <property type="project" value="UniProtKB-KW"/>
</dbReference>
<feature type="chain" id="PRO_5039333852" evidence="4">
    <location>
        <begin position="21"/>
        <end position="248"/>
    </location>
</feature>
<dbReference type="PANTHER" id="PTHR12302:SF3">
    <property type="entry name" value="SERINE_THREONINE-PROTEIN KINASE 31"/>
    <property type="match status" value="1"/>
</dbReference>
<dbReference type="InterPro" id="IPR002071">
    <property type="entry name" value="Thermonucl_AS"/>
</dbReference>
<evidence type="ECO:0000259" key="5">
    <source>
        <dbReference type="PROSITE" id="PS50830"/>
    </source>
</evidence>
<keyword evidence="3" id="KW-0378">Hydrolase</keyword>
<dbReference type="RefSeq" id="WP_236550071.1">
    <property type="nucleotide sequence ID" value="NZ_LR732312.1"/>
</dbReference>
<dbReference type="Gene3D" id="2.40.50.90">
    <property type="match status" value="1"/>
</dbReference>
<dbReference type="PROSITE" id="PS50830">
    <property type="entry name" value="TNASE_3"/>
    <property type="match status" value="1"/>
</dbReference>
<dbReference type="InterPro" id="IPR035437">
    <property type="entry name" value="SNase_OB-fold_sf"/>
</dbReference>
<evidence type="ECO:0000313" key="7">
    <source>
        <dbReference type="Proteomes" id="UP000439752"/>
    </source>
</evidence>
<evidence type="ECO:0000256" key="4">
    <source>
        <dbReference type="SAM" id="SignalP"/>
    </source>
</evidence>
<evidence type="ECO:0000313" key="6">
    <source>
        <dbReference type="EMBL" id="VWX38337.1"/>
    </source>
</evidence>
<dbReference type="SUPFAM" id="SSF50199">
    <property type="entry name" value="Staphylococcal nuclease"/>
    <property type="match status" value="1"/>
</dbReference>
<dbReference type="AlphaFoldDB" id="A0A653IH23"/>
<dbReference type="EMBL" id="CABWKQ010000032">
    <property type="protein sequence ID" value="VWX38337.1"/>
    <property type="molecule type" value="Genomic_DNA"/>
</dbReference>
<dbReference type="CDD" id="cd00175">
    <property type="entry name" value="SNc"/>
    <property type="match status" value="1"/>
</dbReference>
<keyword evidence="7" id="KW-1185">Reference proteome</keyword>
<evidence type="ECO:0000256" key="3">
    <source>
        <dbReference type="ARBA" id="ARBA00022801"/>
    </source>
</evidence>
<dbReference type="GO" id="GO:0016787">
    <property type="term" value="F:hydrolase activity"/>
    <property type="evidence" value="ECO:0007669"/>
    <property type="project" value="UniProtKB-KW"/>
</dbReference>
<dbReference type="GO" id="GO:0003676">
    <property type="term" value="F:nucleic acid binding"/>
    <property type="evidence" value="ECO:0007669"/>
    <property type="project" value="InterPro"/>
</dbReference>
<name>A0A653IH23_9BACL</name>
<dbReference type="Pfam" id="PF00565">
    <property type="entry name" value="SNase"/>
    <property type="match status" value="1"/>
</dbReference>
<dbReference type="PROSITE" id="PS51257">
    <property type="entry name" value="PROKAR_LIPOPROTEIN"/>
    <property type="match status" value="1"/>
</dbReference>